<keyword evidence="1" id="KW-0433">Leucine-rich repeat</keyword>
<dbReference type="InterPro" id="IPR027417">
    <property type="entry name" value="P-loop_NTPase"/>
</dbReference>
<name>A0A2G2X3F8_CAPBA</name>
<reference evidence="4 5" key="1">
    <citation type="journal article" date="2017" name="Genome Biol.">
        <title>New reference genome sequences of hot pepper reveal the massive evolution of plant disease-resistance genes by retroduplication.</title>
        <authorList>
            <person name="Kim S."/>
            <person name="Park J."/>
            <person name="Yeom S.I."/>
            <person name="Kim Y.M."/>
            <person name="Seo E."/>
            <person name="Kim K.T."/>
            <person name="Kim M.S."/>
            <person name="Lee J.M."/>
            <person name="Cheong K."/>
            <person name="Shin H.S."/>
            <person name="Kim S.B."/>
            <person name="Han K."/>
            <person name="Lee J."/>
            <person name="Park M."/>
            <person name="Lee H.A."/>
            <person name="Lee H.Y."/>
            <person name="Lee Y."/>
            <person name="Oh S."/>
            <person name="Lee J.H."/>
            <person name="Choi E."/>
            <person name="Choi E."/>
            <person name="Lee S.E."/>
            <person name="Jeon J."/>
            <person name="Kim H."/>
            <person name="Choi G."/>
            <person name="Song H."/>
            <person name="Lee J."/>
            <person name="Lee S.C."/>
            <person name="Kwon J.K."/>
            <person name="Lee H.Y."/>
            <person name="Koo N."/>
            <person name="Hong Y."/>
            <person name="Kim R.W."/>
            <person name="Kang W.H."/>
            <person name="Huh J.H."/>
            <person name="Kang B.C."/>
            <person name="Yang T.J."/>
            <person name="Lee Y.H."/>
            <person name="Bennetzen J.L."/>
            <person name="Choi D."/>
        </authorList>
    </citation>
    <scope>NUCLEOTIDE SEQUENCE [LARGE SCALE GENOMIC DNA]</scope>
    <source>
        <strain evidence="5">cv. PBC81</strain>
    </source>
</reference>
<protein>
    <recommendedName>
        <fullName evidence="3">NB-ARC domain-containing protein</fullName>
    </recommendedName>
</protein>
<organism evidence="4 5">
    <name type="scientific">Capsicum baccatum</name>
    <name type="common">Peruvian pepper</name>
    <dbReference type="NCBI Taxonomy" id="33114"/>
    <lineage>
        <taxon>Eukaryota</taxon>
        <taxon>Viridiplantae</taxon>
        <taxon>Streptophyta</taxon>
        <taxon>Embryophyta</taxon>
        <taxon>Tracheophyta</taxon>
        <taxon>Spermatophyta</taxon>
        <taxon>Magnoliopsida</taxon>
        <taxon>eudicotyledons</taxon>
        <taxon>Gunneridae</taxon>
        <taxon>Pentapetalae</taxon>
        <taxon>asterids</taxon>
        <taxon>lamiids</taxon>
        <taxon>Solanales</taxon>
        <taxon>Solanaceae</taxon>
        <taxon>Solanoideae</taxon>
        <taxon>Capsiceae</taxon>
        <taxon>Capsicum</taxon>
    </lineage>
</organism>
<dbReference type="Gene3D" id="3.40.50.300">
    <property type="entry name" value="P-loop containing nucleotide triphosphate hydrolases"/>
    <property type="match status" value="1"/>
</dbReference>
<dbReference type="InterPro" id="IPR042197">
    <property type="entry name" value="Apaf_helical"/>
</dbReference>
<proteinExistence type="predicted"/>
<evidence type="ECO:0000313" key="5">
    <source>
        <dbReference type="Proteomes" id="UP000224567"/>
    </source>
</evidence>
<dbReference type="AlphaFoldDB" id="A0A2G2X3F8"/>
<dbReference type="InterPro" id="IPR002182">
    <property type="entry name" value="NB-ARC"/>
</dbReference>
<keyword evidence="5" id="KW-1185">Reference proteome</keyword>
<sequence>MFDEISNRCCPKVITLSEILIVIAVKKGDNGNLRNKHIMEVGDSAHDEISALTLSPLTLTESTFEDGKPNEGRIVKEQVEGSKDVLLQNLIVTTNIHEELESLFTVYISDASLHGIQPLNKIKLLGNIPYNSYVDDWFDTVEAGCYSPDVICLQLHHGNLEHLGKLSSDKDRNHLPARQARNSHSQWGLELGQCLEETFIMSSYGYAELISRVHHLATRGDDFVGIQTAVQILPQTAPKAIQIVSEICDYKITESVLRYQLKELAVVGTTFILSVLHPAIKVDKDIKQEALVFGAMNNLIEALNLIVLLMEGPITIGVDCHGQWIEKSNQYVWRCKEGEMLEMIAMTVQSDVSYDDFVNLIISYYGLNCHPEELVISYMHSSFENQRVLPFKITNQSTSQAKILTPHGKGPGEYFKSCFPNGKDPSTSGMANQLLTKLGVLVSYWKIYTAMGIEKDLVRGTREHGYAVLDAYHYMIESTNSRGKTTLHVDENRRYNFMTSNIDESVNSLFCNERVLRSTKIDKVFRGSETEMADMLQKSLKGKRYIIVLDDMCETEAWDAMRQCFPCENKGSGRLLTTHNTKVARDVGTENLSLQIDLMCLDESSNLFKSVAFANEALPCEFEINGKKIAKKCHRLPLTIVVVVGVLRSKSAIKDWENVAKYIKSFVTNDPDVHVFLG</sequence>
<comment type="caution">
    <text evidence="4">The sequence shown here is derived from an EMBL/GenBank/DDBJ whole genome shotgun (WGS) entry which is preliminary data.</text>
</comment>
<evidence type="ECO:0000256" key="2">
    <source>
        <dbReference type="ARBA" id="ARBA00022821"/>
    </source>
</evidence>
<dbReference type="PANTHER" id="PTHR36766:SF44">
    <property type="entry name" value="NBS-CODING RESISTANCE GENE ANALOG"/>
    <property type="match status" value="1"/>
</dbReference>
<dbReference type="Pfam" id="PF00931">
    <property type="entry name" value="NB-ARC"/>
    <property type="match status" value="1"/>
</dbReference>
<dbReference type="OrthoDB" id="1307670at2759"/>
<keyword evidence="2" id="KW-0611">Plant defense</keyword>
<feature type="domain" description="NB-ARC" evidence="3">
    <location>
        <begin position="526"/>
        <end position="616"/>
    </location>
</feature>
<dbReference type="EMBL" id="MLFT02000003">
    <property type="protein sequence ID" value="PHT52032.1"/>
    <property type="molecule type" value="Genomic_DNA"/>
</dbReference>
<evidence type="ECO:0000259" key="3">
    <source>
        <dbReference type="Pfam" id="PF00931"/>
    </source>
</evidence>
<dbReference type="Gene3D" id="1.10.8.430">
    <property type="entry name" value="Helical domain of apoptotic protease-activating factors"/>
    <property type="match status" value="1"/>
</dbReference>
<accession>A0A2G2X3F8</accession>
<dbReference type="Proteomes" id="UP000224567">
    <property type="component" value="Unassembled WGS sequence"/>
</dbReference>
<dbReference type="GO" id="GO:0043531">
    <property type="term" value="F:ADP binding"/>
    <property type="evidence" value="ECO:0007669"/>
    <property type="project" value="InterPro"/>
</dbReference>
<evidence type="ECO:0000256" key="1">
    <source>
        <dbReference type="ARBA" id="ARBA00022614"/>
    </source>
</evidence>
<gene>
    <name evidence="4" type="ORF">CQW23_06494</name>
</gene>
<dbReference type="GO" id="GO:0006952">
    <property type="term" value="P:defense response"/>
    <property type="evidence" value="ECO:0007669"/>
    <property type="project" value="UniProtKB-KW"/>
</dbReference>
<reference evidence="5" key="2">
    <citation type="journal article" date="2017" name="J. Anim. Genet.">
        <title>Multiple reference genome sequences of hot pepper reveal the massive evolution of plant disease resistance genes by retroduplication.</title>
        <authorList>
            <person name="Kim S."/>
            <person name="Park J."/>
            <person name="Yeom S.-I."/>
            <person name="Kim Y.-M."/>
            <person name="Seo E."/>
            <person name="Kim K.-T."/>
            <person name="Kim M.-S."/>
            <person name="Lee J.M."/>
            <person name="Cheong K."/>
            <person name="Shin H.-S."/>
            <person name="Kim S.-B."/>
            <person name="Han K."/>
            <person name="Lee J."/>
            <person name="Park M."/>
            <person name="Lee H.-A."/>
            <person name="Lee H.-Y."/>
            <person name="Lee Y."/>
            <person name="Oh S."/>
            <person name="Lee J.H."/>
            <person name="Choi E."/>
            <person name="Choi E."/>
            <person name="Lee S.E."/>
            <person name="Jeon J."/>
            <person name="Kim H."/>
            <person name="Choi G."/>
            <person name="Song H."/>
            <person name="Lee J."/>
            <person name="Lee S.-C."/>
            <person name="Kwon J.-K."/>
            <person name="Lee H.-Y."/>
            <person name="Koo N."/>
            <person name="Hong Y."/>
            <person name="Kim R.W."/>
            <person name="Kang W.-H."/>
            <person name="Huh J.H."/>
            <person name="Kang B.-C."/>
            <person name="Yang T.-J."/>
            <person name="Lee Y.-H."/>
            <person name="Bennetzen J.L."/>
            <person name="Choi D."/>
        </authorList>
    </citation>
    <scope>NUCLEOTIDE SEQUENCE [LARGE SCALE GENOMIC DNA]</scope>
    <source>
        <strain evidence="5">cv. PBC81</strain>
    </source>
</reference>
<dbReference type="PANTHER" id="PTHR36766">
    <property type="entry name" value="PLANT BROAD-SPECTRUM MILDEW RESISTANCE PROTEIN RPW8"/>
    <property type="match status" value="1"/>
</dbReference>
<evidence type="ECO:0000313" key="4">
    <source>
        <dbReference type="EMBL" id="PHT52032.1"/>
    </source>
</evidence>
<dbReference type="SUPFAM" id="SSF52540">
    <property type="entry name" value="P-loop containing nucleoside triphosphate hydrolases"/>
    <property type="match status" value="1"/>
</dbReference>